<accession>A0A642KSP3</accession>
<organism evidence="1 2">
    <name type="scientific">Bacteroides fragilis</name>
    <dbReference type="NCBI Taxonomy" id="817"/>
    <lineage>
        <taxon>Bacteria</taxon>
        <taxon>Pseudomonadati</taxon>
        <taxon>Bacteroidota</taxon>
        <taxon>Bacteroidia</taxon>
        <taxon>Bacteroidales</taxon>
        <taxon>Bacteroidaceae</taxon>
        <taxon>Bacteroides</taxon>
    </lineage>
</organism>
<dbReference type="Proteomes" id="UP000436803">
    <property type="component" value="Unassembled WGS sequence"/>
</dbReference>
<name>A0A642KSP3_BACFG</name>
<gene>
    <name evidence="1" type="ORF">F2Z29_11160</name>
</gene>
<comment type="caution">
    <text evidence="1">The sequence shown here is derived from an EMBL/GenBank/DDBJ whole genome shotgun (WGS) entry which is preliminary data.</text>
</comment>
<reference evidence="1 2" key="1">
    <citation type="journal article" date="2019" name="Nat. Med.">
        <title>A library of human gut bacterial isolates paired with longitudinal multiomics data enables mechanistic microbiome research.</title>
        <authorList>
            <person name="Poyet M."/>
            <person name="Groussin M."/>
            <person name="Gibbons S.M."/>
            <person name="Avila-Pacheco J."/>
            <person name="Jiang X."/>
            <person name="Kearney S.M."/>
            <person name="Perrotta A.R."/>
            <person name="Berdy B."/>
            <person name="Zhao S."/>
            <person name="Lieberman T.D."/>
            <person name="Swanson P.K."/>
            <person name="Smith M."/>
            <person name="Roesemann S."/>
            <person name="Alexander J.E."/>
            <person name="Rich S.A."/>
            <person name="Livny J."/>
            <person name="Vlamakis H."/>
            <person name="Clish C."/>
            <person name="Bullock K."/>
            <person name="Deik A."/>
            <person name="Scott J."/>
            <person name="Pierce K.A."/>
            <person name="Xavier R.J."/>
            <person name="Alm E.J."/>
        </authorList>
    </citation>
    <scope>NUCLEOTIDE SEQUENCE [LARGE SCALE GENOMIC DNA]</scope>
    <source>
        <strain evidence="1 2">BIOML-A7</strain>
    </source>
</reference>
<dbReference type="AlphaFoldDB" id="A0A642KSP3"/>
<proteinExistence type="predicted"/>
<dbReference type="EMBL" id="VWAW01000008">
    <property type="protein sequence ID" value="KAA5173754.1"/>
    <property type="molecule type" value="Genomic_DNA"/>
</dbReference>
<evidence type="ECO:0000313" key="2">
    <source>
        <dbReference type="Proteomes" id="UP000436803"/>
    </source>
</evidence>
<evidence type="ECO:0000313" key="1">
    <source>
        <dbReference type="EMBL" id="KAA5173754.1"/>
    </source>
</evidence>
<sequence>MEIKNIVVTKNMTALTANAYYQLETSVSNGILNRISANVFTPASAEEQEEYIGNISYENYNLSCSFPSPESISPYFEDFEGFMAEIKKELAPAKEEQ</sequence>
<protein>
    <submittedName>
        <fullName evidence="1">Uncharacterized protein</fullName>
    </submittedName>
</protein>